<name>A0A0N7KY85_9HYPH</name>
<sequence>MASPIKAEAPERKKYVSAQKHSARMADCRSSRAAWATETPKARAAKAVPACGPAASGRTNRPQPCNRWLAYAPGTALRSRYSALRISWSREMVRSNSNFSVPDRAR</sequence>
<evidence type="ECO:0000256" key="1">
    <source>
        <dbReference type="SAM" id="MobiDB-lite"/>
    </source>
</evidence>
<proteinExistence type="predicted"/>
<dbReference type="EMBL" id="LC066378">
    <property type="protein sequence ID" value="BAT29017.1"/>
    <property type="molecule type" value="Genomic_DNA"/>
</dbReference>
<feature type="region of interest" description="Disordered" evidence="1">
    <location>
        <begin position="1"/>
        <end position="20"/>
    </location>
</feature>
<accession>A0A0N7KY85</accession>
<organism evidence="2">
    <name type="scientific">Aurantimonas manganoxydans</name>
    <dbReference type="NCBI Taxonomy" id="651183"/>
    <lineage>
        <taxon>Bacteria</taxon>
        <taxon>Pseudomonadati</taxon>
        <taxon>Pseudomonadota</taxon>
        <taxon>Alphaproteobacteria</taxon>
        <taxon>Hyphomicrobiales</taxon>
        <taxon>Aurantimonadaceae</taxon>
        <taxon>Aurantimonas</taxon>
    </lineage>
</organism>
<evidence type="ECO:0000313" key="2">
    <source>
        <dbReference type="EMBL" id="BAT29017.1"/>
    </source>
</evidence>
<reference evidence="2" key="1">
    <citation type="journal article" date="2015" name="Proc. Natl. Acad. Sci. U.S.A.">
        <title>Bacterial clade with the ribosomal RNA operon on a small plasmid rather than the chromosome.</title>
        <authorList>
            <person name="Anda M."/>
            <person name="Ohtsubo Y."/>
            <person name="Okubo T."/>
            <person name="Sugawara M."/>
            <person name="Nagata Y."/>
            <person name="Tsuda M."/>
            <person name="Minamisawa K."/>
            <person name="Mitsui H."/>
        </authorList>
    </citation>
    <scope>NUCLEOTIDE SEQUENCE</scope>
    <source>
        <strain evidence="2">DSM 21871</strain>
    </source>
</reference>
<dbReference type="AlphaFoldDB" id="A0A0N7KY85"/>
<protein>
    <submittedName>
        <fullName evidence="2">Membrane-bound PQQ-dependent dehydrogenase, glucose/quinate/shikimate family</fullName>
    </submittedName>
</protein>